<organism evidence="1 2">
    <name type="scientific">Chitinophaga parva</name>
    <dbReference type="NCBI Taxonomy" id="2169414"/>
    <lineage>
        <taxon>Bacteria</taxon>
        <taxon>Pseudomonadati</taxon>
        <taxon>Bacteroidota</taxon>
        <taxon>Chitinophagia</taxon>
        <taxon>Chitinophagales</taxon>
        <taxon>Chitinophagaceae</taxon>
        <taxon>Chitinophaga</taxon>
    </lineage>
</organism>
<dbReference type="EMBL" id="QCYK01000001">
    <property type="protein sequence ID" value="PUZ29647.1"/>
    <property type="molecule type" value="Genomic_DNA"/>
</dbReference>
<dbReference type="RefSeq" id="WP_108686284.1">
    <property type="nucleotide sequence ID" value="NZ_QCYK01000001.1"/>
</dbReference>
<protein>
    <recommendedName>
        <fullName evidence="3">DUF4177 domain-containing protein</fullName>
    </recommendedName>
</protein>
<keyword evidence="2" id="KW-1185">Reference proteome</keyword>
<accession>A0A2T7BPP3</accession>
<sequence>MQKIIIVTLALDQLSSQPGNAPKGAATVHELPEIDTLLEQGWLVTEYKVLHTDPAKNTLFLSVLLDDGADPDDPLYEFDEEELDIE</sequence>
<dbReference type="Proteomes" id="UP000244450">
    <property type="component" value="Unassembled WGS sequence"/>
</dbReference>
<comment type="caution">
    <text evidence="1">The sequence shown here is derived from an EMBL/GenBank/DDBJ whole genome shotgun (WGS) entry which is preliminary data.</text>
</comment>
<dbReference type="OrthoDB" id="9972087at2"/>
<gene>
    <name evidence="1" type="ORF">DCC81_09455</name>
</gene>
<proteinExistence type="predicted"/>
<name>A0A2T7BPP3_9BACT</name>
<evidence type="ECO:0000313" key="1">
    <source>
        <dbReference type="EMBL" id="PUZ29647.1"/>
    </source>
</evidence>
<dbReference type="AlphaFoldDB" id="A0A2T7BPP3"/>
<evidence type="ECO:0008006" key="3">
    <source>
        <dbReference type="Google" id="ProtNLM"/>
    </source>
</evidence>
<evidence type="ECO:0000313" key="2">
    <source>
        <dbReference type="Proteomes" id="UP000244450"/>
    </source>
</evidence>
<reference evidence="1 2" key="1">
    <citation type="submission" date="2018-04" db="EMBL/GenBank/DDBJ databases">
        <title>Chitinophaga fuyangensis sp. nov., isolated from soil in a chemical factory.</title>
        <authorList>
            <person name="Chen K."/>
        </authorList>
    </citation>
    <scope>NUCLEOTIDE SEQUENCE [LARGE SCALE GENOMIC DNA]</scope>
    <source>
        <strain evidence="1 2">LY-1</strain>
    </source>
</reference>